<feature type="binding site" evidence="7">
    <location>
        <position position="99"/>
    </location>
    <ligand>
        <name>ATP</name>
        <dbReference type="ChEBI" id="CHEBI:30616"/>
    </ligand>
</feature>
<evidence type="ECO:0000256" key="7">
    <source>
        <dbReference type="HAMAP-Rule" id="MF_01273"/>
    </source>
</evidence>
<keyword evidence="2 7" id="KW-0808">Transferase</keyword>
<dbReference type="SUPFAM" id="SSF53067">
    <property type="entry name" value="Actin-like ATPase domain"/>
    <property type="match status" value="1"/>
</dbReference>
<evidence type="ECO:0000256" key="2">
    <source>
        <dbReference type="ARBA" id="ARBA00022679"/>
    </source>
</evidence>
<dbReference type="NCBIfam" id="NF009842">
    <property type="entry name" value="PRK13317.1"/>
    <property type="match status" value="1"/>
</dbReference>
<dbReference type="EC" id="2.7.1.33" evidence="7"/>
<accession>A0A2K0A6J5</accession>
<feature type="binding site" evidence="7">
    <location>
        <position position="137"/>
    </location>
    <ligand>
        <name>ATP</name>
        <dbReference type="ChEBI" id="CHEBI:30616"/>
    </ligand>
</feature>
<dbReference type="Proteomes" id="UP000053523">
    <property type="component" value="Unassembled WGS sequence"/>
</dbReference>
<keyword evidence="5 7" id="KW-0067">ATP-binding</keyword>
<evidence type="ECO:0000313" key="8">
    <source>
        <dbReference type="EMBL" id="PNN20639.1"/>
    </source>
</evidence>
<evidence type="ECO:0000313" key="9">
    <source>
        <dbReference type="Proteomes" id="UP000053523"/>
    </source>
</evidence>
<dbReference type="RefSeq" id="WP_037551909.1">
    <property type="nucleotide sequence ID" value="NZ_CAJCFZ010000015.1"/>
</dbReference>
<dbReference type="GO" id="GO:0004594">
    <property type="term" value="F:pantothenate kinase activity"/>
    <property type="evidence" value="ECO:0007669"/>
    <property type="project" value="UniProtKB-UniRule"/>
</dbReference>
<comment type="similarity">
    <text evidence="7">Belongs to the type II pantothenate kinase family.</text>
</comment>
<dbReference type="GO" id="GO:0015937">
    <property type="term" value="P:coenzyme A biosynthetic process"/>
    <property type="evidence" value="ECO:0007669"/>
    <property type="project" value="UniProtKB-UniRule"/>
</dbReference>
<sequence length="266" mass="28629">MKVGIDAGGTLIKIVQESQQGRSYETKLTTNISEVIAWLNANTFESISLTGGNAGVIAESLNVDATIFVEFDASSKGLGMLLKEQGHHIDEYIFANVGTGTSLHYFDGKQQRRVGGVGTGGGMIQGLGYLLSQITDYEVLTNLAQSGDRDTIDLKVKHIYKDTEPPIPGELTAANFGNVLHNLDVDFSPANKLASVVGVVGEVITTMAITVARENKTENVVYIGSSFNNNPLLREVIEDYTVLRGFKPYYIENGAFSGALGAIYLN</sequence>
<dbReference type="GO" id="GO:0005524">
    <property type="term" value="F:ATP binding"/>
    <property type="evidence" value="ECO:0007669"/>
    <property type="project" value="UniProtKB-UniRule"/>
</dbReference>
<proteinExistence type="inferred from homology"/>
<reference evidence="8 9" key="1">
    <citation type="submission" date="2017-12" db="EMBL/GenBank/DDBJ databases">
        <title>FDA dAtabase for Regulatory Grade micrObial Sequences (FDA-ARGOS): Supporting development and validation of Infectious Disease Dx tests.</title>
        <authorList>
            <person name="Hoffmann M."/>
            <person name="Allard M."/>
            <person name="Evans P."/>
            <person name="Brown E."/>
            <person name="Tallon L."/>
            <person name="Sadzewicz L."/>
            <person name="Sengamalay N."/>
            <person name="Ott S."/>
            <person name="Godinez A."/>
            <person name="Nagaraj S."/>
            <person name="Vavikolanu K."/>
            <person name="Aluvathingal J."/>
            <person name="Nadendla S."/>
            <person name="Sichtig H."/>
        </authorList>
    </citation>
    <scope>NUCLEOTIDE SEQUENCE [LARGE SCALE GENOMIC DNA]</scope>
    <source>
        <strain evidence="8 9">FDAARGOS_148</strain>
    </source>
</reference>
<organism evidence="8 9">
    <name type="scientific">Staphylococcus haemolyticus</name>
    <dbReference type="NCBI Taxonomy" id="1283"/>
    <lineage>
        <taxon>Bacteria</taxon>
        <taxon>Bacillati</taxon>
        <taxon>Bacillota</taxon>
        <taxon>Bacilli</taxon>
        <taxon>Bacillales</taxon>
        <taxon>Staphylococcaceae</taxon>
        <taxon>Staphylococcus</taxon>
    </lineage>
</organism>
<gene>
    <name evidence="7" type="primary">coaW</name>
    <name evidence="8" type="ORF">AL503_007525</name>
</gene>
<dbReference type="Pfam" id="PF03630">
    <property type="entry name" value="Fumble"/>
    <property type="match status" value="1"/>
</dbReference>
<comment type="pathway">
    <text evidence="7">Cofactor biosynthesis; coenzyme A biosynthesis; CoA from (R)-pantothenate: step 1/5.</text>
</comment>
<dbReference type="AlphaFoldDB" id="A0A2K0A6J5"/>
<comment type="subcellular location">
    <subcellularLocation>
        <location evidence="7">Cytoplasm</location>
    </subcellularLocation>
</comment>
<dbReference type="PANTHER" id="PTHR12280:SF20">
    <property type="entry name" value="4'-PHOSPHOPANTETHEINE PHOSPHATASE"/>
    <property type="match status" value="1"/>
</dbReference>
<evidence type="ECO:0000256" key="6">
    <source>
        <dbReference type="ARBA" id="ARBA00022993"/>
    </source>
</evidence>
<protein>
    <recommendedName>
        <fullName evidence="7">Type II pantothenate kinase</fullName>
        <ecNumber evidence="7">2.7.1.33</ecNumber>
    </recommendedName>
    <alternativeName>
        <fullName evidence="7">PanK-II</fullName>
    </alternativeName>
    <alternativeName>
        <fullName evidence="7">Pantothenic acid kinase</fullName>
    </alternativeName>
</protein>
<feature type="binding site" evidence="7">
    <location>
        <begin position="6"/>
        <end position="13"/>
    </location>
    <ligand>
        <name>ATP</name>
        <dbReference type="ChEBI" id="CHEBI:30616"/>
    </ligand>
</feature>
<evidence type="ECO:0000256" key="3">
    <source>
        <dbReference type="ARBA" id="ARBA00022741"/>
    </source>
</evidence>
<dbReference type="NCBIfam" id="TIGR00555">
    <property type="entry name" value="panK_eukar"/>
    <property type="match status" value="1"/>
</dbReference>
<feature type="active site" description="Proton acceptor" evidence="7">
    <location>
        <position position="70"/>
    </location>
</feature>
<dbReference type="PIRSF" id="PIRSF036940">
    <property type="entry name" value="PanK_bac_aCoA"/>
    <property type="match status" value="1"/>
</dbReference>
<dbReference type="InterPro" id="IPR004567">
    <property type="entry name" value="Type_II_PanK"/>
</dbReference>
<feature type="binding site" evidence="7">
    <location>
        <position position="225"/>
    </location>
    <ligand>
        <name>ATP</name>
        <dbReference type="ChEBI" id="CHEBI:30616"/>
    </ligand>
</feature>
<dbReference type="GO" id="GO:0005829">
    <property type="term" value="C:cytosol"/>
    <property type="evidence" value="ECO:0007669"/>
    <property type="project" value="TreeGrafter"/>
</dbReference>
<keyword evidence="6 7" id="KW-0173">Coenzyme A biosynthesis</keyword>
<comment type="caution">
    <text evidence="8">The sequence shown here is derived from an EMBL/GenBank/DDBJ whole genome shotgun (WGS) entry which is preliminary data.</text>
</comment>
<evidence type="ECO:0000256" key="5">
    <source>
        <dbReference type="ARBA" id="ARBA00022840"/>
    </source>
</evidence>
<dbReference type="PANTHER" id="PTHR12280">
    <property type="entry name" value="PANTOTHENATE KINASE"/>
    <property type="match status" value="1"/>
</dbReference>
<dbReference type="Gene3D" id="3.30.420.40">
    <property type="match status" value="1"/>
</dbReference>
<keyword evidence="1 7" id="KW-0963">Cytoplasm</keyword>
<dbReference type="InterPro" id="IPR011602">
    <property type="entry name" value="Type_II_PanK_bac"/>
</dbReference>
<evidence type="ECO:0000256" key="4">
    <source>
        <dbReference type="ARBA" id="ARBA00022777"/>
    </source>
</evidence>
<dbReference type="UniPathway" id="UPA00241">
    <property type="reaction ID" value="UER00352"/>
</dbReference>
<keyword evidence="4 7" id="KW-0418">Kinase</keyword>
<comment type="function">
    <text evidence="7">Catalyzes the phosphorylation of pantothenate (Pan), the first step in CoA biosynthesis.</text>
</comment>
<keyword evidence="3 7" id="KW-0547">Nucleotide-binding</keyword>
<feature type="binding site" evidence="7">
    <location>
        <begin position="121"/>
        <end position="125"/>
    </location>
    <ligand>
        <name>ATP</name>
        <dbReference type="ChEBI" id="CHEBI:30616"/>
    </ligand>
</feature>
<comment type="catalytic activity">
    <reaction evidence="7">
        <text>(R)-pantothenate + ATP = (R)-4'-phosphopantothenate + ADP + H(+)</text>
        <dbReference type="Rhea" id="RHEA:16373"/>
        <dbReference type="ChEBI" id="CHEBI:10986"/>
        <dbReference type="ChEBI" id="CHEBI:15378"/>
        <dbReference type="ChEBI" id="CHEBI:29032"/>
        <dbReference type="ChEBI" id="CHEBI:30616"/>
        <dbReference type="ChEBI" id="CHEBI:456216"/>
        <dbReference type="EC" id="2.7.1.33"/>
    </reaction>
</comment>
<comment type="subunit">
    <text evidence="7">Homodimer.</text>
</comment>
<dbReference type="EMBL" id="LORN02000015">
    <property type="protein sequence ID" value="PNN20639.1"/>
    <property type="molecule type" value="Genomic_DNA"/>
</dbReference>
<dbReference type="InterPro" id="IPR043129">
    <property type="entry name" value="ATPase_NBD"/>
</dbReference>
<dbReference type="HAMAP" id="MF_01273">
    <property type="entry name" value="Pantothen_kinase_2"/>
    <property type="match status" value="1"/>
</dbReference>
<name>A0A2K0A6J5_STAHA</name>
<evidence type="ECO:0000256" key="1">
    <source>
        <dbReference type="ARBA" id="ARBA00022490"/>
    </source>
</evidence>